<name>A0ABN7X897_GIGMA</name>
<evidence type="ECO:0000313" key="2">
    <source>
        <dbReference type="Proteomes" id="UP000789901"/>
    </source>
</evidence>
<keyword evidence="2" id="KW-1185">Reference proteome</keyword>
<comment type="caution">
    <text evidence="1">The sequence shown here is derived from an EMBL/GenBank/DDBJ whole genome shotgun (WGS) entry which is preliminary data.</text>
</comment>
<evidence type="ECO:0000313" key="1">
    <source>
        <dbReference type="EMBL" id="CAG8850558.1"/>
    </source>
</evidence>
<organism evidence="1 2">
    <name type="scientific">Gigaspora margarita</name>
    <dbReference type="NCBI Taxonomy" id="4874"/>
    <lineage>
        <taxon>Eukaryota</taxon>
        <taxon>Fungi</taxon>
        <taxon>Fungi incertae sedis</taxon>
        <taxon>Mucoromycota</taxon>
        <taxon>Glomeromycotina</taxon>
        <taxon>Glomeromycetes</taxon>
        <taxon>Diversisporales</taxon>
        <taxon>Gigasporaceae</taxon>
        <taxon>Gigaspora</taxon>
    </lineage>
</organism>
<protein>
    <submittedName>
        <fullName evidence="1">4385_t:CDS:1</fullName>
    </submittedName>
</protein>
<gene>
    <name evidence="1" type="ORF">GMARGA_LOCUS40274</name>
</gene>
<dbReference type="Proteomes" id="UP000789901">
    <property type="component" value="Unassembled WGS sequence"/>
</dbReference>
<proteinExistence type="predicted"/>
<sequence>EKESRKNRGQRTRPINRPGFSLHWKFRCERLNLVIPHVDLLKFLFVCLLGISNNNLSLTDLTIFTRFKNLGALYIDNTNKNKLSQGIYNRIEGSLESLKDLDKLERLDIYNISYTTVILEKSRVQN</sequence>
<dbReference type="EMBL" id="CAJVQB010101687">
    <property type="protein sequence ID" value="CAG8850558.1"/>
    <property type="molecule type" value="Genomic_DNA"/>
</dbReference>
<reference evidence="1 2" key="1">
    <citation type="submission" date="2021-06" db="EMBL/GenBank/DDBJ databases">
        <authorList>
            <person name="Kallberg Y."/>
            <person name="Tangrot J."/>
            <person name="Rosling A."/>
        </authorList>
    </citation>
    <scope>NUCLEOTIDE SEQUENCE [LARGE SCALE GENOMIC DNA]</scope>
    <source>
        <strain evidence="1 2">120-4 pot B 10/14</strain>
    </source>
</reference>
<accession>A0ABN7X897</accession>
<feature type="non-terminal residue" evidence="1">
    <location>
        <position position="1"/>
    </location>
</feature>